<evidence type="ECO:0000313" key="2">
    <source>
        <dbReference type="EMBL" id="SFU04387.1"/>
    </source>
</evidence>
<name>A0A1I7CY50_9BACT</name>
<dbReference type="InterPro" id="IPR018551">
    <property type="entry name" value="DUF2007"/>
</dbReference>
<evidence type="ECO:0000259" key="1">
    <source>
        <dbReference type="Pfam" id="PF09413"/>
    </source>
</evidence>
<dbReference type="RefSeq" id="WP_091695964.1">
    <property type="nucleotide sequence ID" value="NZ_FPBF01000005.1"/>
</dbReference>
<organism evidence="2 3">
    <name type="scientific">Algoriphagus locisalis</name>
    <dbReference type="NCBI Taxonomy" id="305507"/>
    <lineage>
        <taxon>Bacteria</taxon>
        <taxon>Pseudomonadati</taxon>
        <taxon>Bacteroidota</taxon>
        <taxon>Cytophagia</taxon>
        <taxon>Cytophagales</taxon>
        <taxon>Cyclobacteriaceae</taxon>
        <taxon>Algoriphagus</taxon>
    </lineage>
</organism>
<dbReference type="Pfam" id="PF09413">
    <property type="entry name" value="DUF2007"/>
    <property type="match status" value="1"/>
</dbReference>
<evidence type="ECO:0000313" key="3">
    <source>
        <dbReference type="Proteomes" id="UP000199673"/>
    </source>
</evidence>
<proteinExistence type="predicted"/>
<dbReference type="EMBL" id="FPBF01000005">
    <property type="protein sequence ID" value="SFU04387.1"/>
    <property type="molecule type" value="Genomic_DNA"/>
</dbReference>
<sequence>MENWNKVFESTMQVRAEIVKGVLEEHQIQAVVLNKKETIYQIFGNYEVLVQQKDLIMANNLIQNEITF</sequence>
<reference evidence="3" key="1">
    <citation type="submission" date="2016-10" db="EMBL/GenBank/DDBJ databases">
        <authorList>
            <person name="Varghese N."/>
            <person name="Submissions S."/>
        </authorList>
    </citation>
    <scope>NUCLEOTIDE SEQUENCE [LARGE SCALE GENOMIC DNA]</scope>
    <source>
        <strain evidence="3">DSM 23445</strain>
    </source>
</reference>
<dbReference type="Proteomes" id="UP000199673">
    <property type="component" value="Unassembled WGS sequence"/>
</dbReference>
<protein>
    <submittedName>
        <fullName evidence="2">Putative signal transducing protein</fullName>
    </submittedName>
</protein>
<feature type="domain" description="DUF2007" evidence="1">
    <location>
        <begin position="4"/>
        <end position="64"/>
    </location>
</feature>
<gene>
    <name evidence="2" type="ORF">SAMN04489724_3572</name>
</gene>
<dbReference type="OrthoDB" id="1467917at2"/>
<dbReference type="AlphaFoldDB" id="A0A1I7CY50"/>
<dbReference type="STRING" id="305507.SAMN04489724_3572"/>
<accession>A0A1I7CY50</accession>
<keyword evidence="3" id="KW-1185">Reference proteome</keyword>